<dbReference type="RefSeq" id="WP_277359311.1">
    <property type="nucleotide sequence ID" value="NZ_JAROKN010000049.1"/>
</dbReference>
<organism evidence="2 3">
    <name type="scientific">Arthrobacter vasquezii</name>
    <dbReference type="NCBI Taxonomy" id="2977629"/>
    <lineage>
        <taxon>Bacteria</taxon>
        <taxon>Bacillati</taxon>
        <taxon>Actinomycetota</taxon>
        <taxon>Actinomycetes</taxon>
        <taxon>Micrococcales</taxon>
        <taxon>Micrococcaceae</taxon>
        <taxon>Arthrobacter</taxon>
    </lineage>
</organism>
<keyword evidence="1" id="KW-0472">Membrane</keyword>
<dbReference type="EMBL" id="JAROKN010000049">
    <property type="protein sequence ID" value="MDF9278936.1"/>
    <property type="molecule type" value="Genomic_DNA"/>
</dbReference>
<keyword evidence="1" id="KW-1133">Transmembrane helix</keyword>
<reference evidence="2 3" key="1">
    <citation type="journal article" date="2023" name="Int. J. Syst. Evol. Microbiol.">
        <title>Arthrobacter vasquezii sp. nov., isolated from a soil sample from Union Glacier, Antarctica.</title>
        <authorList>
            <person name="Valenzuela-Ibaceta F."/>
            <person name="Carrasco V."/>
            <person name="Lagos-Moraga S."/>
            <person name="Dietz-Vargas C."/>
            <person name="Navarro C.A."/>
            <person name="Perez-Donoso J.M."/>
        </authorList>
    </citation>
    <scope>NUCLEOTIDE SEQUENCE [LARGE SCALE GENOMIC DNA]</scope>
    <source>
        <strain evidence="2 3">EH-1B-1</strain>
    </source>
</reference>
<dbReference type="Proteomes" id="UP001220456">
    <property type="component" value="Unassembled WGS sequence"/>
</dbReference>
<gene>
    <name evidence="2" type="ORF">P4U43_14190</name>
</gene>
<proteinExistence type="predicted"/>
<feature type="transmembrane region" description="Helical" evidence="1">
    <location>
        <begin position="26"/>
        <end position="47"/>
    </location>
</feature>
<evidence type="ECO:0000313" key="3">
    <source>
        <dbReference type="Proteomes" id="UP001220456"/>
    </source>
</evidence>
<evidence type="ECO:0000256" key="1">
    <source>
        <dbReference type="SAM" id="Phobius"/>
    </source>
</evidence>
<keyword evidence="3" id="KW-1185">Reference proteome</keyword>
<protein>
    <submittedName>
        <fullName evidence="2">Uncharacterized protein</fullName>
    </submittedName>
</protein>
<name>A0ABT6CY03_9MICC</name>
<evidence type="ECO:0000313" key="2">
    <source>
        <dbReference type="EMBL" id="MDF9278936.1"/>
    </source>
</evidence>
<keyword evidence="1" id="KW-0812">Transmembrane</keyword>
<comment type="caution">
    <text evidence="2">The sequence shown here is derived from an EMBL/GenBank/DDBJ whole genome shotgun (WGS) entry which is preliminary data.</text>
</comment>
<sequence>MYNNPSSPMAAGLGSGALAYTGAGDIFWVGLAGFALLATGMAIARIVPRSEAVAEVPDSSGN</sequence>
<accession>A0ABT6CY03</accession>